<evidence type="ECO:0000256" key="1">
    <source>
        <dbReference type="ARBA" id="ARBA00022679"/>
    </source>
</evidence>
<keyword evidence="2" id="KW-0749">Sporulation</keyword>
<dbReference type="GO" id="GO:0003810">
    <property type="term" value="F:protein-glutamine gamma-glutamyltransferase activity"/>
    <property type="evidence" value="ECO:0007669"/>
    <property type="project" value="UniProtKB-EC"/>
</dbReference>
<proteinExistence type="predicted"/>
<name>A0A1J5TU37_9ZZZZ</name>
<dbReference type="AlphaFoldDB" id="A0A1J5TU37"/>
<accession>A0A1J5TU37</accession>
<gene>
    <name evidence="3" type="primary">tgl</name>
    <name evidence="3" type="ORF">GALL_08760</name>
</gene>
<keyword evidence="1 3" id="KW-0808">Transferase</keyword>
<organism evidence="3">
    <name type="scientific">mine drainage metagenome</name>
    <dbReference type="NCBI Taxonomy" id="410659"/>
    <lineage>
        <taxon>unclassified sequences</taxon>
        <taxon>metagenomes</taxon>
        <taxon>ecological metagenomes</taxon>
    </lineage>
</organism>
<protein>
    <submittedName>
        <fullName evidence="3">Protein-glutamine gamma-glutamyltransferase</fullName>
        <ecNumber evidence="3">2.3.2.13</ecNumber>
    </submittedName>
</protein>
<dbReference type="EMBL" id="MLJW01000001">
    <property type="protein sequence ID" value="OIR19989.1"/>
    <property type="molecule type" value="Genomic_DNA"/>
</dbReference>
<dbReference type="InterPro" id="IPR020916">
    <property type="entry name" value="Gln_gamma-glutamylTfrase_bac"/>
</dbReference>
<dbReference type="EC" id="2.3.2.13" evidence="3"/>
<dbReference type="GO" id="GO:0030435">
    <property type="term" value="P:sporulation resulting in formation of a cellular spore"/>
    <property type="evidence" value="ECO:0007669"/>
    <property type="project" value="UniProtKB-KW"/>
</dbReference>
<dbReference type="Pfam" id="PF20085">
    <property type="entry name" value="TGL"/>
    <property type="match status" value="1"/>
</dbReference>
<keyword evidence="3" id="KW-0012">Acyltransferase</keyword>
<comment type="caution">
    <text evidence="3">The sequence shown here is derived from an EMBL/GenBank/DDBJ whole genome shotgun (WGS) entry which is preliminary data.</text>
</comment>
<sequence>MRTGMCNPQKPGGIRIRARNARDIAAARLRFIDRARQLRIDTCLDTIEEPDGSNIIFRLQPELLHAWTPDFDTLELCGRLHLNSHTSNTDLEKEILLTMLAGPVAFEYPTYPELAASVRIRQNIVNASRRTALSFHTSKIERPLDYWTYSEQTGFTVLPGKPLIEALRKATQPEVSGELYAFSCYRATEYVILLGLAQELASSNPPLLDQLQRQWENRAIMSRQFHDVFTREFGSMSEPLPEKYYVPGDRLWFRNPDPRSADITGYEGSWVIYLGAGLFTNFWDPASPYSIHSKCVEIYHWRNGAYLDADGNMQMDEAAVAEHVCATMRDADKTKEIIERMIKLRDPQDVYADGGCIDASREYPRWVCPDSTDLVLPAE</sequence>
<evidence type="ECO:0000256" key="2">
    <source>
        <dbReference type="ARBA" id="ARBA00022969"/>
    </source>
</evidence>
<evidence type="ECO:0000313" key="3">
    <source>
        <dbReference type="EMBL" id="OIR19989.1"/>
    </source>
</evidence>
<reference evidence="3" key="1">
    <citation type="submission" date="2016-10" db="EMBL/GenBank/DDBJ databases">
        <title>Sequence of Gallionella enrichment culture.</title>
        <authorList>
            <person name="Poehlein A."/>
            <person name="Muehling M."/>
            <person name="Daniel R."/>
        </authorList>
    </citation>
    <scope>NUCLEOTIDE SEQUENCE</scope>
</reference>